<evidence type="ECO:0000313" key="2">
    <source>
        <dbReference type="Proteomes" id="UP001500420"/>
    </source>
</evidence>
<dbReference type="Gene3D" id="3.40.50.2000">
    <property type="entry name" value="Glycogen Phosphorylase B"/>
    <property type="match status" value="2"/>
</dbReference>
<gene>
    <name evidence="1" type="ORF">GCM10009020_19780</name>
</gene>
<dbReference type="PANTHER" id="PTHR12526:SF636">
    <property type="entry name" value="BLL3647 PROTEIN"/>
    <property type="match status" value="1"/>
</dbReference>
<dbReference type="SUPFAM" id="SSF53756">
    <property type="entry name" value="UDP-Glycosyltransferase/glycogen phosphorylase"/>
    <property type="match status" value="1"/>
</dbReference>
<dbReference type="AlphaFoldDB" id="A0AAV3TA63"/>
<evidence type="ECO:0000313" key="1">
    <source>
        <dbReference type="EMBL" id="GAA0672948.1"/>
    </source>
</evidence>
<dbReference type="Pfam" id="PF13692">
    <property type="entry name" value="Glyco_trans_1_4"/>
    <property type="match status" value="1"/>
</dbReference>
<proteinExistence type="predicted"/>
<name>A0AAV3TA63_9EURY</name>
<comment type="caution">
    <text evidence="1">The sequence shown here is derived from an EMBL/GenBank/DDBJ whole genome shotgun (WGS) entry which is preliminary data.</text>
</comment>
<protein>
    <submittedName>
        <fullName evidence="1">Uncharacterized protein</fullName>
    </submittedName>
</protein>
<dbReference type="EMBL" id="BAAADV010000003">
    <property type="protein sequence ID" value="GAA0672948.1"/>
    <property type="molecule type" value="Genomic_DNA"/>
</dbReference>
<dbReference type="GO" id="GO:0016757">
    <property type="term" value="F:glycosyltransferase activity"/>
    <property type="evidence" value="ECO:0007669"/>
    <property type="project" value="TreeGrafter"/>
</dbReference>
<reference evidence="1 2" key="1">
    <citation type="journal article" date="2019" name="Int. J. Syst. Evol. Microbiol.">
        <title>The Global Catalogue of Microorganisms (GCM) 10K type strain sequencing project: providing services to taxonomists for standard genome sequencing and annotation.</title>
        <authorList>
            <consortium name="The Broad Institute Genomics Platform"/>
            <consortium name="The Broad Institute Genome Sequencing Center for Infectious Disease"/>
            <person name="Wu L."/>
            <person name="Ma J."/>
        </authorList>
    </citation>
    <scope>NUCLEOTIDE SEQUENCE [LARGE SCALE GENOMIC DNA]</scope>
    <source>
        <strain evidence="1 2">JCM 16328</strain>
    </source>
</reference>
<organism evidence="1 2">
    <name type="scientific">Natronoarchaeum mannanilyticum</name>
    <dbReference type="NCBI Taxonomy" id="926360"/>
    <lineage>
        <taxon>Archaea</taxon>
        <taxon>Methanobacteriati</taxon>
        <taxon>Methanobacteriota</taxon>
        <taxon>Stenosarchaea group</taxon>
        <taxon>Halobacteria</taxon>
        <taxon>Halobacteriales</taxon>
        <taxon>Natronoarchaeaceae</taxon>
    </lineage>
</organism>
<sequence>MIARHLRDEGFDVDLHGTTPGTVARCARSADSYDVLVGTTRAGAFAATVLAKVHGLPLVVDHVDPIRQFETTHPRWLSTPVRAAENASFRLADHLLYVYDEERERVERRADATKTALGLEYDRFASPEPDAVERARKELDARGVDGPVAIYVGGLEPIYGIETLLDAVARLEEWTLVVLGTGSLDEAVERADRRRDDVEHLGVVPHEAVPGYLRVADVGVSLVDDPHTLKVLEYAAAGIAVVQAAGRAEARFGDAVTYCQTTPEAVAAAIERADERGPSHEFREFVRQFDWARIAETYASVLRRVAGTPERTAPHGTAD</sequence>
<accession>A0AAV3TA63</accession>
<dbReference type="PANTHER" id="PTHR12526">
    <property type="entry name" value="GLYCOSYLTRANSFERASE"/>
    <property type="match status" value="1"/>
</dbReference>
<dbReference type="Proteomes" id="UP001500420">
    <property type="component" value="Unassembled WGS sequence"/>
</dbReference>
<keyword evidence="2" id="KW-1185">Reference proteome</keyword>